<evidence type="ECO:0000256" key="1">
    <source>
        <dbReference type="ARBA" id="ARBA00023002"/>
    </source>
</evidence>
<protein>
    <submittedName>
        <fullName evidence="4">Dihydroflavonol-4-reductase</fullName>
    </submittedName>
</protein>
<dbReference type="AlphaFoldDB" id="A0A1I2IR43"/>
<accession>A0A1I2IR43</accession>
<dbReference type="PANTHER" id="PTHR10366:SF564">
    <property type="entry name" value="STEROL-4-ALPHA-CARBOXYLATE 3-DEHYDROGENASE, DECARBOXYLATING"/>
    <property type="match status" value="1"/>
</dbReference>
<reference evidence="4 5" key="1">
    <citation type="submission" date="2016-10" db="EMBL/GenBank/DDBJ databases">
        <authorList>
            <person name="de Groot N.N."/>
        </authorList>
    </citation>
    <scope>NUCLEOTIDE SEQUENCE [LARGE SCALE GENOMIC DNA]</scope>
    <source>
        <strain evidence="4 5">CGMCC 4.3510</strain>
    </source>
</reference>
<dbReference type="EMBL" id="FONG01000014">
    <property type="protein sequence ID" value="SFF44759.1"/>
    <property type="molecule type" value="Genomic_DNA"/>
</dbReference>
<organism evidence="4 5">
    <name type="scientific">Actinacidiphila alni</name>
    <dbReference type="NCBI Taxonomy" id="380248"/>
    <lineage>
        <taxon>Bacteria</taxon>
        <taxon>Bacillati</taxon>
        <taxon>Actinomycetota</taxon>
        <taxon>Actinomycetes</taxon>
        <taxon>Kitasatosporales</taxon>
        <taxon>Streptomycetaceae</taxon>
        <taxon>Actinacidiphila</taxon>
    </lineage>
</organism>
<evidence type="ECO:0000259" key="3">
    <source>
        <dbReference type="Pfam" id="PF01370"/>
    </source>
</evidence>
<dbReference type="GO" id="GO:0016616">
    <property type="term" value="F:oxidoreductase activity, acting on the CH-OH group of donors, NAD or NADP as acceptor"/>
    <property type="evidence" value="ECO:0007669"/>
    <property type="project" value="TreeGrafter"/>
</dbReference>
<evidence type="ECO:0000313" key="5">
    <source>
        <dbReference type="Proteomes" id="UP000199323"/>
    </source>
</evidence>
<keyword evidence="5" id="KW-1185">Reference proteome</keyword>
<name>A0A1I2IR43_9ACTN</name>
<sequence length="343" mass="35953">MRTVLVTGGTGFLATRCIAQALAAGHRVRTTVRTADGPGRVRAALAAAGVSDDAVASVTYAGANLLADEGWEQAVADCDAVLHTASPFPSEVPRDPADVIGPAREGTLRVLRAARDAGVRRAVLTSSFAAVGYGHPPTERPFTEDDWTDTEGPGVHPYIASKTLAERAAWDFVEKEGGGLELAVVNPVGIFGPVLGPDFSASIGMVRRLLDGSTRAVPNLSFAVVDVRDAADLHLRAMTDDRAAGRRFIAAAGDAIAYRDIAATLRARLDGPAAAKVPTRQLSDRAVRFGARFSPALRAIEANVGVVRHVSAERARTVLGWEPRPVADTLADTGRSLAELGLV</sequence>
<dbReference type="CDD" id="cd05227">
    <property type="entry name" value="AR_SDR_e"/>
    <property type="match status" value="1"/>
</dbReference>
<gene>
    <name evidence="4" type="ORF">SAMN05216251_114146</name>
</gene>
<dbReference type="RefSeq" id="WP_093715573.1">
    <property type="nucleotide sequence ID" value="NZ_FONG01000014.1"/>
</dbReference>
<dbReference type="SUPFAM" id="SSF51735">
    <property type="entry name" value="NAD(P)-binding Rossmann-fold domains"/>
    <property type="match status" value="1"/>
</dbReference>
<dbReference type="FunFam" id="3.40.50.720:FF:000336">
    <property type="entry name" value="Aldehyde reductase"/>
    <property type="match status" value="1"/>
</dbReference>
<dbReference type="OrthoDB" id="9778052at2"/>
<dbReference type="InterPro" id="IPR050425">
    <property type="entry name" value="NAD(P)_dehydrat-like"/>
</dbReference>
<dbReference type="Pfam" id="PF01370">
    <property type="entry name" value="Epimerase"/>
    <property type="match status" value="1"/>
</dbReference>
<evidence type="ECO:0000313" key="4">
    <source>
        <dbReference type="EMBL" id="SFF44759.1"/>
    </source>
</evidence>
<evidence type="ECO:0000256" key="2">
    <source>
        <dbReference type="ARBA" id="ARBA00023445"/>
    </source>
</evidence>
<dbReference type="InterPro" id="IPR036291">
    <property type="entry name" value="NAD(P)-bd_dom_sf"/>
</dbReference>
<dbReference type="Gene3D" id="3.40.50.720">
    <property type="entry name" value="NAD(P)-binding Rossmann-like Domain"/>
    <property type="match status" value="1"/>
</dbReference>
<dbReference type="PANTHER" id="PTHR10366">
    <property type="entry name" value="NAD DEPENDENT EPIMERASE/DEHYDRATASE"/>
    <property type="match status" value="1"/>
</dbReference>
<dbReference type="STRING" id="380248.SAMN05216251_114146"/>
<comment type="similarity">
    <text evidence="2">Belongs to the NAD(P)-dependent epimerase/dehydratase family. Dihydroflavonol-4-reductase subfamily.</text>
</comment>
<feature type="domain" description="NAD-dependent epimerase/dehydratase" evidence="3">
    <location>
        <begin position="4"/>
        <end position="243"/>
    </location>
</feature>
<proteinExistence type="inferred from homology"/>
<dbReference type="InterPro" id="IPR001509">
    <property type="entry name" value="Epimerase_deHydtase"/>
</dbReference>
<keyword evidence="1" id="KW-0560">Oxidoreductase</keyword>
<dbReference type="Proteomes" id="UP000199323">
    <property type="component" value="Unassembled WGS sequence"/>
</dbReference>